<accession>A0A1V9GB86</accession>
<keyword evidence="2" id="KW-1185">Reference proteome</keyword>
<dbReference type="Proteomes" id="UP000192276">
    <property type="component" value="Unassembled WGS sequence"/>
</dbReference>
<dbReference type="EMBL" id="LWBP01000008">
    <property type="protein sequence ID" value="OQP67827.1"/>
    <property type="molecule type" value="Genomic_DNA"/>
</dbReference>
<organism evidence="1 2">
    <name type="scientific">Niastella populi</name>
    <dbReference type="NCBI Taxonomy" id="550983"/>
    <lineage>
        <taxon>Bacteria</taxon>
        <taxon>Pseudomonadati</taxon>
        <taxon>Bacteroidota</taxon>
        <taxon>Chitinophagia</taxon>
        <taxon>Chitinophagales</taxon>
        <taxon>Chitinophagaceae</taxon>
        <taxon>Niastella</taxon>
    </lineage>
</organism>
<dbReference type="AlphaFoldDB" id="A0A1V9GB86"/>
<proteinExistence type="predicted"/>
<evidence type="ECO:0000313" key="2">
    <source>
        <dbReference type="Proteomes" id="UP000192276"/>
    </source>
</evidence>
<gene>
    <name evidence="1" type="ORF">A4R26_32690</name>
</gene>
<reference evidence="2" key="1">
    <citation type="submission" date="2016-04" db="EMBL/GenBank/DDBJ databases">
        <authorList>
            <person name="Chen L."/>
            <person name="Zhuang W."/>
            <person name="Wang G."/>
        </authorList>
    </citation>
    <scope>NUCLEOTIDE SEQUENCE [LARGE SCALE GENOMIC DNA]</scope>
    <source>
        <strain evidence="2">208</strain>
    </source>
</reference>
<sequence length="219" mass="25000">MPISLTSNKALQELNILMDLGKHPSFRFPAFCIETEFIVLFTHIIDRSGNRNNVVPFLDALIKKAFEQSVDEISDLLDEHNISGAAIFSLICEKKLIRNREKKALHKKLPGKAKNLVDSYVNGYNNWLLAHILWKAYIQSHDPDYSFGIPKGEDAPSSEAFLYDPQYKPLWALKQAYIEAGRPTHGHAGDDIFIRPIAAWYQLQKKRKTGKAQNTKHIK</sequence>
<evidence type="ECO:0000313" key="1">
    <source>
        <dbReference type="EMBL" id="OQP67827.1"/>
    </source>
</evidence>
<name>A0A1V9GB86_9BACT</name>
<comment type="caution">
    <text evidence="1">The sequence shown here is derived from an EMBL/GenBank/DDBJ whole genome shotgun (WGS) entry which is preliminary data.</text>
</comment>
<protein>
    <submittedName>
        <fullName evidence="1">Uncharacterized protein</fullName>
    </submittedName>
</protein>